<evidence type="ECO:0000313" key="3">
    <source>
        <dbReference type="Proteomes" id="UP000053660"/>
    </source>
</evidence>
<dbReference type="OrthoDB" id="1606438at2759"/>
<dbReference type="PANTHER" id="PTHR45581">
    <property type="entry name" value="PROTEIN CBG10435"/>
    <property type="match status" value="1"/>
</dbReference>
<accession>A0A0B1SDS4</accession>
<dbReference type="EMBL" id="KN587295">
    <property type="protein sequence ID" value="KHJ81642.1"/>
    <property type="molecule type" value="Genomic_DNA"/>
</dbReference>
<name>A0A0B1SDS4_OESDE</name>
<sequence>MTFDISLFTLYILEMQIRIDGLISAAIAVGNRLKLFDALAKVGSEENPASAAQVAKEADCKERYVKEWLAAMATGDIIRVTKDEKFYIEKDRVEVSCFFVFLLSITNLAKATICVKPLPLDFFC</sequence>
<evidence type="ECO:0000259" key="1">
    <source>
        <dbReference type="Pfam" id="PF21320"/>
    </source>
</evidence>
<protein>
    <recommendedName>
        <fullName evidence="1">S-adenosylmethionine-dependent methyltransferase Rv2258c-like winged HTH domain-containing protein</fullName>
    </recommendedName>
</protein>
<dbReference type="SUPFAM" id="SSF46785">
    <property type="entry name" value="Winged helix' DNA-binding domain"/>
    <property type="match status" value="1"/>
</dbReference>
<proteinExistence type="predicted"/>
<keyword evidence="3" id="KW-1185">Reference proteome</keyword>
<dbReference type="InterPro" id="IPR036388">
    <property type="entry name" value="WH-like_DNA-bd_sf"/>
</dbReference>
<reference evidence="2 3" key="1">
    <citation type="submission" date="2014-03" db="EMBL/GenBank/DDBJ databases">
        <title>Draft genome of the hookworm Oesophagostomum dentatum.</title>
        <authorList>
            <person name="Mitreva M."/>
        </authorList>
    </citation>
    <scope>NUCLEOTIDE SEQUENCE [LARGE SCALE GENOMIC DNA]</scope>
    <source>
        <strain evidence="2 3">OD-Hann</strain>
    </source>
</reference>
<evidence type="ECO:0000313" key="2">
    <source>
        <dbReference type="EMBL" id="KHJ81642.1"/>
    </source>
</evidence>
<dbReference type="Proteomes" id="UP000053660">
    <property type="component" value="Unassembled WGS sequence"/>
</dbReference>
<gene>
    <name evidence="2" type="ORF">OESDEN_18670</name>
</gene>
<dbReference type="InterPro" id="IPR036390">
    <property type="entry name" value="WH_DNA-bd_sf"/>
</dbReference>
<organism evidence="2 3">
    <name type="scientific">Oesophagostomum dentatum</name>
    <name type="common">Nodular worm</name>
    <dbReference type="NCBI Taxonomy" id="61180"/>
    <lineage>
        <taxon>Eukaryota</taxon>
        <taxon>Metazoa</taxon>
        <taxon>Ecdysozoa</taxon>
        <taxon>Nematoda</taxon>
        <taxon>Chromadorea</taxon>
        <taxon>Rhabditida</taxon>
        <taxon>Rhabditina</taxon>
        <taxon>Rhabditomorpha</taxon>
        <taxon>Strongyloidea</taxon>
        <taxon>Strongylidae</taxon>
        <taxon>Oesophagostomum</taxon>
    </lineage>
</organism>
<dbReference type="InterPro" id="IPR048711">
    <property type="entry name" value="WHD_Rv2258c"/>
</dbReference>
<dbReference type="PANTHER" id="PTHR45581:SF3">
    <property type="entry name" value="METHYLTRANSFERASE DOMAIN-CONTAINING PROTEIN"/>
    <property type="match status" value="1"/>
</dbReference>
<dbReference type="AlphaFoldDB" id="A0A0B1SDS4"/>
<dbReference type="Pfam" id="PF21320">
    <property type="entry name" value="WHD_Rv2258c"/>
    <property type="match status" value="1"/>
</dbReference>
<feature type="domain" description="S-adenosylmethionine-dependent methyltransferase Rv2258c-like winged HTH" evidence="1">
    <location>
        <begin position="23"/>
        <end position="88"/>
    </location>
</feature>
<dbReference type="Gene3D" id="1.10.10.10">
    <property type="entry name" value="Winged helix-like DNA-binding domain superfamily/Winged helix DNA-binding domain"/>
    <property type="match status" value="1"/>
</dbReference>